<dbReference type="EMBL" id="HBIB01022259">
    <property type="protein sequence ID" value="CAE0252286.1"/>
    <property type="molecule type" value="Transcribed_RNA"/>
</dbReference>
<protein>
    <submittedName>
        <fullName evidence="2">Uncharacterized protein</fullName>
    </submittedName>
</protein>
<evidence type="ECO:0000256" key="1">
    <source>
        <dbReference type="SAM" id="MobiDB-lite"/>
    </source>
</evidence>
<gene>
    <name evidence="2" type="ORF">PBIL07802_LOCUS14513</name>
</gene>
<name>A0A7S3G6K5_9EUKA</name>
<reference evidence="2" key="1">
    <citation type="submission" date="2021-01" db="EMBL/GenBank/DDBJ databases">
        <authorList>
            <person name="Corre E."/>
            <person name="Pelletier E."/>
            <person name="Niang G."/>
            <person name="Scheremetjew M."/>
            <person name="Finn R."/>
            <person name="Kale V."/>
            <person name="Holt S."/>
            <person name="Cochrane G."/>
            <person name="Meng A."/>
            <person name="Brown T."/>
            <person name="Cohen L."/>
        </authorList>
    </citation>
    <scope>NUCLEOTIDE SEQUENCE</scope>
    <source>
        <strain evidence="2">NIES-2562</strain>
    </source>
</reference>
<evidence type="ECO:0000313" key="2">
    <source>
        <dbReference type="EMBL" id="CAE0252286.1"/>
    </source>
</evidence>
<dbReference type="AlphaFoldDB" id="A0A7S3G6K5"/>
<organism evidence="2">
    <name type="scientific">Palpitomonas bilix</name>
    <dbReference type="NCBI Taxonomy" id="652834"/>
    <lineage>
        <taxon>Eukaryota</taxon>
        <taxon>Eukaryota incertae sedis</taxon>
    </lineage>
</organism>
<proteinExistence type="predicted"/>
<sequence>MSSDKVPLPKQQRGRPKKRLREDETRDEEDEEAFLVVPSAVEHSGPPISQLSPTGKSKRASTVDPYTPEEAFRLLEALFDENPESIVRDGSVLIVQFCLAAIIEFLVRESFSVKKKILVDTYGSRQLLDAVISEIRKIGESPLAVALIFKTDYNWKRWIRSALRVIPEFFIIESKKVRDERCFDVEVRPMFELQSTPLSEHSKAFLEFIQRRVEECKAQRGKDK</sequence>
<feature type="region of interest" description="Disordered" evidence="1">
    <location>
        <begin position="1"/>
        <end position="63"/>
    </location>
</feature>
<accession>A0A7S3G6K5</accession>